<accession>A0A1J1IHN6</accession>
<protein>
    <submittedName>
        <fullName evidence="1">CLUMA_CG013051, isoform A</fullName>
    </submittedName>
</protein>
<evidence type="ECO:0000313" key="2">
    <source>
        <dbReference type="Proteomes" id="UP000183832"/>
    </source>
</evidence>
<dbReference type="AlphaFoldDB" id="A0A1J1IHN6"/>
<dbReference type="EMBL" id="CVRI01000052">
    <property type="protein sequence ID" value="CRK99775.1"/>
    <property type="molecule type" value="Genomic_DNA"/>
</dbReference>
<keyword evidence="2" id="KW-1185">Reference proteome</keyword>
<name>A0A1J1IHN6_9DIPT</name>
<gene>
    <name evidence="1" type="ORF">CLUMA_CG013051</name>
</gene>
<reference evidence="1 2" key="1">
    <citation type="submission" date="2015-04" db="EMBL/GenBank/DDBJ databases">
        <authorList>
            <person name="Syromyatnikov M.Y."/>
            <person name="Popov V.N."/>
        </authorList>
    </citation>
    <scope>NUCLEOTIDE SEQUENCE [LARGE SCALE GENOMIC DNA]</scope>
</reference>
<evidence type="ECO:0000313" key="1">
    <source>
        <dbReference type="EMBL" id="CRK99775.1"/>
    </source>
</evidence>
<dbReference type="Proteomes" id="UP000183832">
    <property type="component" value="Unassembled WGS sequence"/>
</dbReference>
<organism evidence="1 2">
    <name type="scientific">Clunio marinus</name>
    <dbReference type="NCBI Taxonomy" id="568069"/>
    <lineage>
        <taxon>Eukaryota</taxon>
        <taxon>Metazoa</taxon>
        <taxon>Ecdysozoa</taxon>
        <taxon>Arthropoda</taxon>
        <taxon>Hexapoda</taxon>
        <taxon>Insecta</taxon>
        <taxon>Pterygota</taxon>
        <taxon>Neoptera</taxon>
        <taxon>Endopterygota</taxon>
        <taxon>Diptera</taxon>
        <taxon>Nematocera</taxon>
        <taxon>Chironomoidea</taxon>
        <taxon>Chironomidae</taxon>
        <taxon>Clunio</taxon>
    </lineage>
</organism>
<proteinExistence type="predicted"/>
<sequence>MFSLRGKCSANDCEGEAFVFVCGEIIPVGVASECEGKYARETCRWKMTGVWGKYRILCQVDYRPCQSCFVLLRSSIYESKVENIISIHIIGLKLDKKELKDFKCSAKWTFTENSTPLINCNKSLPIKCCRYVSNQVSLADT</sequence>